<dbReference type="RefSeq" id="XP_019859879.1">
    <property type="nucleotide sequence ID" value="XM_020004320.1"/>
</dbReference>
<proteinExistence type="predicted"/>
<evidence type="ECO:0000313" key="2">
    <source>
        <dbReference type="EnsemblMetazoa" id="XP_019859879.1"/>
    </source>
</evidence>
<organism evidence="2 3">
    <name type="scientific">Amphimedon queenslandica</name>
    <name type="common">Sponge</name>
    <dbReference type="NCBI Taxonomy" id="400682"/>
    <lineage>
        <taxon>Eukaryota</taxon>
        <taxon>Metazoa</taxon>
        <taxon>Porifera</taxon>
        <taxon>Demospongiae</taxon>
        <taxon>Heteroscleromorpha</taxon>
        <taxon>Haplosclerida</taxon>
        <taxon>Niphatidae</taxon>
        <taxon>Amphimedon</taxon>
    </lineage>
</organism>
<feature type="transmembrane region" description="Helical" evidence="1">
    <location>
        <begin position="65"/>
        <end position="93"/>
    </location>
</feature>
<keyword evidence="1" id="KW-1133">Transmembrane helix</keyword>
<keyword evidence="1" id="KW-0472">Membrane</keyword>
<dbReference type="EnsemblMetazoa" id="XM_020004320.1">
    <property type="protein sequence ID" value="XP_019859879.1"/>
    <property type="gene ID" value="LOC109588138"/>
</dbReference>
<protein>
    <submittedName>
        <fullName evidence="2">Uncharacterized protein</fullName>
    </submittedName>
</protein>
<evidence type="ECO:0000256" key="1">
    <source>
        <dbReference type="SAM" id="Phobius"/>
    </source>
</evidence>
<accession>A0AAN0JSM0</accession>
<sequence>MPEKCFTRICFPYLNAFMSIITIQWIKPKEQSSSDLPRYNSSFISDINESITKCFNRFYNAAECIVFFMTTVLSSQAVAINIFPLVMFIVGWATCKEGSTYEISDLCYTLYFNYTYSTSRNEFPELVLREHKPENDVNNSDTKHLIQEFVDLSKISLLFSTTANAVSHVLFIWALWCLYIKHYDSFNGCLLELMDDLKNHCCGVRHGKL</sequence>
<keyword evidence="3" id="KW-1185">Reference proteome</keyword>
<dbReference type="KEGG" id="aqu:109588138"/>
<dbReference type="AlphaFoldDB" id="A0AAN0JSM0"/>
<dbReference type="GeneID" id="109588138"/>
<evidence type="ECO:0000313" key="3">
    <source>
        <dbReference type="Proteomes" id="UP000007879"/>
    </source>
</evidence>
<keyword evidence="1" id="KW-0812">Transmembrane</keyword>
<reference evidence="2" key="2">
    <citation type="submission" date="2024-06" db="UniProtKB">
        <authorList>
            <consortium name="EnsemblMetazoa"/>
        </authorList>
    </citation>
    <scope>IDENTIFICATION</scope>
</reference>
<reference evidence="3" key="1">
    <citation type="journal article" date="2010" name="Nature">
        <title>The Amphimedon queenslandica genome and the evolution of animal complexity.</title>
        <authorList>
            <person name="Srivastava M."/>
            <person name="Simakov O."/>
            <person name="Chapman J."/>
            <person name="Fahey B."/>
            <person name="Gauthier M.E."/>
            <person name="Mitros T."/>
            <person name="Richards G.S."/>
            <person name="Conaco C."/>
            <person name="Dacre M."/>
            <person name="Hellsten U."/>
            <person name="Larroux C."/>
            <person name="Putnam N.H."/>
            <person name="Stanke M."/>
            <person name="Adamska M."/>
            <person name="Darling A."/>
            <person name="Degnan S.M."/>
            <person name="Oakley T.H."/>
            <person name="Plachetzki D.C."/>
            <person name="Zhai Y."/>
            <person name="Adamski M."/>
            <person name="Calcino A."/>
            <person name="Cummins S.F."/>
            <person name="Goodstein D.M."/>
            <person name="Harris C."/>
            <person name="Jackson D.J."/>
            <person name="Leys S.P."/>
            <person name="Shu S."/>
            <person name="Woodcroft B.J."/>
            <person name="Vervoort M."/>
            <person name="Kosik K.S."/>
            <person name="Manning G."/>
            <person name="Degnan B.M."/>
            <person name="Rokhsar D.S."/>
        </authorList>
    </citation>
    <scope>NUCLEOTIDE SEQUENCE [LARGE SCALE GENOMIC DNA]</scope>
</reference>
<dbReference type="Proteomes" id="UP000007879">
    <property type="component" value="Unassembled WGS sequence"/>
</dbReference>
<name>A0AAN0JSM0_AMPQE</name>
<feature type="transmembrane region" description="Helical" evidence="1">
    <location>
        <begin position="155"/>
        <end position="178"/>
    </location>
</feature>